<dbReference type="EMBL" id="SWLB01000002">
    <property type="protein sequence ID" value="KAF3340506.1"/>
    <property type="molecule type" value="Genomic_DNA"/>
</dbReference>
<dbReference type="SMART" id="SM01238">
    <property type="entry name" value="IGR"/>
    <property type="match status" value="1"/>
</dbReference>
<protein>
    <submittedName>
        <fullName evidence="2">IGR protein motif-containing protein</fullName>
    </submittedName>
</protein>
<evidence type="ECO:0000259" key="1">
    <source>
        <dbReference type="SMART" id="SM01238"/>
    </source>
</evidence>
<evidence type="ECO:0000313" key="2">
    <source>
        <dbReference type="EMBL" id="KAF3340506.1"/>
    </source>
</evidence>
<dbReference type="PANTHER" id="PTHR34955:SF2">
    <property type="entry name" value="IGR MOTIF PROTEIN"/>
    <property type="match status" value="1"/>
</dbReference>
<sequence length="122" mass="13386">MQRSSFSSFNYLKRLLRSGGGGVGVGGGNGGVANGGGARWYRRSEYEVKVGVSEFLRGIGRGVEGHVAKIEAEIGDVNKLLQTRTLRLKKLGIPCNHRKLILSYAHKYRLGLWKPLAQPHKP</sequence>
<gene>
    <name evidence="2" type="ORF">FCM35_KLT09350</name>
</gene>
<keyword evidence="3" id="KW-1185">Reference proteome</keyword>
<dbReference type="PANTHER" id="PTHR34955">
    <property type="entry name" value="IGR MOTIF PROTEIN"/>
    <property type="match status" value="1"/>
</dbReference>
<dbReference type="OrthoDB" id="18595at2759"/>
<proteinExistence type="predicted"/>
<evidence type="ECO:0000313" key="3">
    <source>
        <dbReference type="Proteomes" id="UP000623129"/>
    </source>
</evidence>
<dbReference type="Proteomes" id="UP000623129">
    <property type="component" value="Unassembled WGS sequence"/>
</dbReference>
<organism evidence="2 3">
    <name type="scientific">Carex littledalei</name>
    <dbReference type="NCBI Taxonomy" id="544730"/>
    <lineage>
        <taxon>Eukaryota</taxon>
        <taxon>Viridiplantae</taxon>
        <taxon>Streptophyta</taxon>
        <taxon>Embryophyta</taxon>
        <taxon>Tracheophyta</taxon>
        <taxon>Spermatophyta</taxon>
        <taxon>Magnoliopsida</taxon>
        <taxon>Liliopsida</taxon>
        <taxon>Poales</taxon>
        <taxon>Cyperaceae</taxon>
        <taxon>Cyperoideae</taxon>
        <taxon>Cariceae</taxon>
        <taxon>Carex</taxon>
        <taxon>Carex subgen. Euthyceras</taxon>
    </lineage>
</organism>
<name>A0A833RRB9_9POAL</name>
<accession>A0A833RRB9</accession>
<dbReference type="InterPro" id="IPR019083">
    <property type="entry name" value="SAM_Ribosomal_mS41"/>
</dbReference>
<dbReference type="AlphaFoldDB" id="A0A833RRB9"/>
<reference evidence="2" key="1">
    <citation type="submission" date="2020-01" db="EMBL/GenBank/DDBJ databases">
        <title>Genome sequence of Kobresia littledalei, the first chromosome-level genome in the family Cyperaceae.</title>
        <authorList>
            <person name="Qu G."/>
        </authorList>
    </citation>
    <scope>NUCLEOTIDE SEQUENCE</scope>
    <source>
        <strain evidence="2">C.B.Clarke</strain>
        <tissue evidence="2">Leaf</tissue>
    </source>
</reference>
<dbReference type="Pfam" id="PF09597">
    <property type="entry name" value="SAM_Ribosomal_mS41"/>
    <property type="match status" value="1"/>
</dbReference>
<feature type="domain" description="Small ribosomal subunit protein mS41 SAM" evidence="1">
    <location>
        <begin position="52"/>
        <end position="111"/>
    </location>
</feature>
<comment type="caution">
    <text evidence="2">The sequence shown here is derived from an EMBL/GenBank/DDBJ whole genome shotgun (WGS) entry which is preliminary data.</text>
</comment>